<name>A0A1N7JC42_9PROT</name>
<dbReference type="InterPro" id="IPR000847">
    <property type="entry name" value="LysR_HTH_N"/>
</dbReference>
<dbReference type="Proteomes" id="UP000185678">
    <property type="component" value="Unassembled WGS sequence"/>
</dbReference>
<evidence type="ECO:0000256" key="2">
    <source>
        <dbReference type="ARBA" id="ARBA00023015"/>
    </source>
</evidence>
<accession>A0A1N7JC42</accession>
<dbReference type="PROSITE" id="PS50931">
    <property type="entry name" value="HTH_LYSR"/>
    <property type="match status" value="1"/>
</dbReference>
<dbReference type="SUPFAM" id="SSF46785">
    <property type="entry name" value="Winged helix' DNA-binding domain"/>
    <property type="match status" value="1"/>
</dbReference>
<proteinExistence type="inferred from homology"/>
<dbReference type="CDD" id="cd05466">
    <property type="entry name" value="PBP2_LTTR_substrate"/>
    <property type="match status" value="1"/>
</dbReference>
<feature type="domain" description="HTH lysR-type" evidence="5">
    <location>
        <begin position="51"/>
        <end position="108"/>
    </location>
</feature>
<gene>
    <name evidence="6" type="ORF">SAMN05421779_10283</name>
</gene>
<evidence type="ECO:0000256" key="4">
    <source>
        <dbReference type="ARBA" id="ARBA00023163"/>
    </source>
</evidence>
<dbReference type="SUPFAM" id="SSF53850">
    <property type="entry name" value="Periplasmic binding protein-like II"/>
    <property type="match status" value="1"/>
</dbReference>
<keyword evidence="7" id="KW-1185">Reference proteome</keyword>
<dbReference type="Gene3D" id="3.40.190.290">
    <property type="match status" value="1"/>
</dbReference>
<evidence type="ECO:0000259" key="5">
    <source>
        <dbReference type="PROSITE" id="PS50931"/>
    </source>
</evidence>
<comment type="similarity">
    <text evidence="1">Belongs to the LysR transcriptional regulatory family.</text>
</comment>
<evidence type="ECO:0000256" key="1">
    <source>
        <dbReference type="ARBA" id="ARBA00009437"/>
    </source>
</evidence>
<dbReference type="InterPro" id="IPR005119">
    <property type="entry name" value="LysR_subst-bd"/>
</dbReference>
<dbReference type="STRING" id="80876.SAMN05421779_10283"/>
<organism evidence="6 7">
    <name type="scientific">Insolitispirillum peregrinum</name>
    <dbReference type="NCBI Taxonomy" id="80876"/>
    <lineage>
        <taxon>Bacteria</taxon>
        <taxon>Pseudomonadati</taxon>
        <taxon>Pseudomonadota</taxon>
        <taxon>Alphaproteobacteria</taxon>
        <taxon>Rhodospirillales</taxon>
        <taxon>Novispirillaceae</taxon>
        <taxon>Insolitispirillum</taxon>
    </lineage>
</organism>
<dbReference type="Pfam" id="PF00126">
    <property type="entry name" value="HTH_1"/>
    <property type="match status" value="1"/>
</dbReference>
<evidence type="ECO:0000313" key="7">
    <source>
        <dbReference type="Proteomes" id="UP000185678"/>
    </source>
</evidence>
<keyword evidence="2" id="KW-0805">Transcription regulation</keyword>
<dbReference type="PANTHER" id="PTHR30126">
    <property type="entry name" value="HTH-TYPE TRANSCRIPTIONAL REGULATOR"/>
    <property type="match status" value="1"/>
</dbReference>
<sequence length="345" mass="38182">MIALCPKRSTAQKTGCASEQMPTKYAHSQSAPMAHFGGGKGSIVLGNLSDLDLRHLRVFLAVVDAGGLAMAQHTLNVSPSTISIQLANLEGRLGFRLCERGRSGFRLTPKGARFTELARILMAAIDDFGQQARNMDRTLVGTLRIGTIGHLPFSENIRISQAIARFRQRDEAVRLELVIRSPRILEEQLLAGDLDVAIGYFWNRMPTLQFTPLFIEHQVAYCGAAHPLFSQAGSVTQDQANQHSWAWRTYPLPESRMEAPALISASADNMEALAILVLSGQHLGFMPQHFALPYQKQGLLAPLNPQRLQYDVTFHVVTRQQRRLNDITRAFLADLAAVHLDQNPG</sequence>
<protein>
    <submittedName>
        <fullName evidence="6">Transcriptional regulator, LysR family</fullName>
    </submittedName>
</protein>
<dbReference type="AlphaFoldDB" id="A0A1N7JC42"/>
<evidence type="ECO:0000313" key="6">
    <source>
        <dbReference type="EMBL" id="SIS46880.1"/>
    </source>
</evidence>
<dbReference type="Gene3D" id="1.10.10.10">
    <property type="entry name" value="Winged helix-like DNA-binding domain superfamily/Winged helix DNA-binding domain"/>
    <property type="match status" value="1"/>
</dbReference>
<dbReference type="GO" id="GO:0000976">
    <property type="term" value="F:transcription cis-regulatory region binding"/>
    <property type="evidence" value="ECO:0007669"/>
    <property type="project" value="TreeGrafter"/>
</dbReference>
<dbReference type="Pfam" id="PF03466">
    <property type="entry name" value="LysR_substrate"/>
    <property type="match status" value="1"/>
</dbReference>
<keyword evidence="4" id="KW-0804">Transcription</keyword>
<reference evidence="6 7" key="1">
    <citation type="submission" date="2017-01" db="EMBL/GenBank/DDBJ databases">
        <authorList>
            <person name="Mah S.A."/>
            <person name="Swanson W.J."/>
            <person name="Moy G.W."/>
            <person name="Vacquier V.D."/>
        </authorList>
    </citation>
    <scope>NUCLEOTIDE SEQUENCE [LARGE SCALE GENOMIC DNA]</scope>
    <source>
        <strain evidence="6 7">DSM 11589</strain>
    </source>
</reference>
<dbReference type="InterPro" id="IPR036390">
    <property type="entry name" value="WH_DNA-bd_sf"/>
</dbReference>
<dbReference type="InterPro" id="IPR036388">
    <property type="entry name" value="WH-like_DNA-bd_sf"/>
</dbReference>
<keyword evidence="3" id="KW-0238">DNA-binding</keyword>
<dbReference type="EMBL" id="FTOA01000002">
    <property type="protein sequence ID" value="SIS46880.1"/>
    <property type="molecule type" value="Genomic_DNA"/>
</dbReference>
<dbReference type="GO" id="GO:0003700">
    <property type="term" value="F:DNA-binding transcription factor activity"/>
    <property type="evidence" value="ECO:0007669"/>
    <property type="project" value="InterPro"/>
</dbReference>
<evidence type="ECO:0000256" key="3">
    <source>
        <dbReference type="ARBA" id="ARBA00023125"/>
    </source>
</evidence>
<dbReference type="PANTHER" id="PTHR30126:SF98">
    <property type="entry name" value="HTH-TYPE TRANSCRIPTIONAL ACTIVATOR BAUR"/>
    <property type="match status" value="1"/>
</dbReference>